<keyword evidence="2" id="KW-1185">Reference proteome</keyword>
<reference evidence="1 2" key="1">
    <citation type="submission" date="2015-07" db="EMBL/GenBank/DDBJ databases">
        <title>Draft genome of Bellilinea caldifistulae DSM 17877.</title>
        <authorList>
            <person name="Hemp J."/>
            <person name="Ward L.M."/>
            <person name="Pace L.A."/>
            <person name="Fischer W.W."/>
        </authorList>
    </citation>
    <scope>NUCLEOTIDE SEQUENCE [LARGE SCALE GENOMIC DNA]</scope>
    <source>
        <strain evidence="1 2">GOMI-1</strain>
    </source>
</reference>
<evidence type="ECO:0000313" key="2">
    <source>
        <dbReference type="Proteomes" id="UP000050514"/>
    </source>
</evidence>
<dbReference type="Proteomes" id="UP000050514">
    <property type="component" value="Unassembled WGS sequence"/>
</dbReference>
<gene>
    <name evidence="1" type="ORF">AC812_08945</name>
</gene>
<dbReference type="EMBL" id="LGHJ01000014">
    <property type="protein sequence ID" value="KPL75398.1"/>
    <property type="molecule type" value="Genomic_DNA"/>
</dbReference>
<organism evidence="1 2">
    <name type="scientific">Bellilinea caldifistulae</name>
    <dbReference type="NCBI Taxonomy" id="360411"/>
    <lineage>
        <taxon>Bacteria</taxon>
        <taxon>Bacillati</taxon>
        <taxon>Chloroflexota</taxon>
        <taxon>Anaerolineae</taxon>
        <taxon>Anaerolineales</taxon>
        <taxon>Anaerolineaceae</taxon>
        <taxon>Bellilinea</taxon>
    </lineage>
</organism>
<proteinExistence type="predicted"/>
<accession>A0A0P6XIP2</accession>
<name>A0A0P6XIP2_9CHLR</name>
<comment type="caution">
    <text evidence="1">The sequence shown here is derived from an EMBL/GenBank/DDBJ whole genome shotgun (WGS) entry which is preliminary data.</text>
</comment>
<dbReference type="AlphaFoldDB" id="A0A0P6XIP2"/>
<sequence length="63" mass="7029">MGNWVCKWRAVNRAPFANFKPAAFDAEMEVSGSLRGIQGLPWGPAESCHLILWQGRGVFLIKL</sequence>
<dbReference type="STRING" id="360411.AC812_08945"/>
<evidence type="ECO:0000313" key="1">
    <source>
        <dbReference type="EMBL" id="KPL75398.1"/>
    </source>
</evidence>
<protein>
    <submittedName>
        <fullName evidence="1">Uncharacterized protein</fullName>
    </submittedName>
</protein>